<evidence type="ECO:0000313" key="9">
    <source>
        <dbReference type="Proteomes" id="UP000319613"/>
    </source>
</evidence>
<dbReference type="PANTHER" id="PTHR13887:SF14">
    <property type="entry name" value="DISULFIDE BOND FORMATION PROTEIN D"/>
    <property type="match status" value="1"/>
</dbReference>
<keyword evidence="6" id="KW-1133">Transmembrane helix</keyword>
<dbReference type="SUPFAM" id="SSF52833">
    <property type="entry name" value="Thioredoxin-like"/>
    <property type="match status" value="1"/>
</dbReference>
<dbReference type="Proteomes" id="UP000319613">
    <property type="component" value="Unassembled WGS sequence"/>
</dbReference>
<proteinExistence type="inferred from homology"/>
<gene>
    <name evidence="8" type="ORF">G01um101477_32</name>
</gene>
<sequence>MKKEIGVLLGVGLLIVILVGLGMFLAKSSGESVTASVNVLLDGAVYQTNYQGEGKTAKVNVVEFGDYQCPACSVAEPKVQELLAKYKDNKEFNFVFRSFPLPQHPNAMIASEAALAAGEQGKYFEMHSKLYTNQAEWENSPDPLDIYTKYATELGLNVNVFREAVRGEKFKDQILKDRSIAESIGVNATPTFFVNDKPFVGIPGDDMFQAVEEGLK</sequence>
<keyword evidence="4" id="KW-1015">Disulfide bond</keyword>
<evidence type="ECO:0000259" key="7">
    <source>
        <dbReference type="PROSITE" id="PS51352"/>
    </source>
</evidence>
<keyword evidence="2" id="KW-0732">Signal</keyword>
<evidence type="ECO:0000256" key="5">
    <source>
        <dbReference type="ARBA" id="ARBA00023284"/>
    </source>
</evidence>
<dbReference type="InterPro" id="IPR012336">
    <property type="entry name" value="Thioredoxin-like_fold"/>
</dbReference>
<dbReference type="InterPro" id="IPR013766">
    <property type="entry name" value="Thioredoxin_domain"/>
</dbReference>
<evidence type="ECO:0000256" key="2">
    <source>
        <dbReference type="ARBA" id="ARBA00022729"/>
    </source>
</evidence>
<dbReference type="EMBL" id="VMFF01000002">
    <property type="protein sequence ID" value="TSC66645.1"/>
    <property type="molecule type" value="Genomic_DNA"/>
</dbReference>
<feature type="transmembrane region" description="Helical" evidence="6">
    <location>
        <begin position="7"/>
        <end position="26"/>
    </location>
</feature>
<evidence type="ECO:0000313" key="8">
    <source>
        <dbReference type="EMBL" id="TSC66645.1"/>
    </source>
</evidence>
<dbReference type="GO" id="GO:0016491">
    <property type="term" value="F:oxidoreductase activity"/>
    <property type="evidence" value="ECO:0007669"/>
    <property type="project" value="UniProtKB-KW"/>
</dbReference>
<feature type="domain" description="Thioredoxin" evidence="7">
    <location>
        <begin position="24"/>
        <end position="216"/>
    </location>
</feature>
<dbReference type="InterPro" id="IPR036249">
    <property type="entry name" value="Thioredoxin-like_sf"/>
</dbReference>
<dbReference type="PANTHER" id="PTHR13887">
    <property type="entry name" value="GLUTATHIONE S-TRANSFERASE KAPPA"/>
    <property type="match status" value="1"/>
</dbReference>
<comment type="similarity">
    <text evidence="1">Belongs to the thioredoxin family. DsbA subfamily.</text>
</comment>
<evidence type="ECO:0000256" key="6">
    <source>
        <dbReference type="SAM" id="Phobius"/>
    </source>
</evidence>
<name>A0A554JE45_9BACT</name>
<dbReference type="Pfam" id="PF13462">
    <property type="entry name" value="Thioredoxin_4"/>
    <property type="match status" value="1"/>
</dbReference>
<protein>
    <submittedName>
        <fullName evidence="8">DSBA-like thioredoxin domain-containing protein</fullName>
    </submittedName>
</protein>
<evidence type="ECO:0000256" key="3">
    <source>
        <dbReference type="ARBA" id="ARBA00023002"/>
    </source>
</evidence>
<evidence type="ECO:0000256" key="4">
    <source>
        <dbReference type="ARBA" id="ARBA00023157"/>
    </source>
</evidence>
<accession>A0A554JE45</accession>
<organism evidence="8 9">
    <name type="scientific">Candidatus Doudnabacteria bacterium Gr01-1014_77</name>
    <dbReference type="NCBI Taxonomy" id="2017133"/>
    <lineage>
        <taxon>Bacteria</taxon>
        <taxon>Candidatus Doudnaibacteriota</taxon>
    </lineage>
</organism>
<reference evidence="8 9" key="1">
    <citation type="submission" date="2017-07" db="EMBL/GenBank/DDBJ databases">
        <title>Mechanisms for carbon and nitrogen cycling indicate functional differentiation within the Candidate Phyla Radiation.</title>
        <authorList>
            <person name="Danczak R.E."/>
            <person name="Johnston M.D."/>
            <person name="Kenah C."/>
            <person name="Slattery M."/>
            <person name="Wrighton K.C."/>
            <person name="Wilkins M.J."/>
        </authorList>
    </citation>
    <scope>NUCLEOTIDE SEQUENCE [LARGE SCALE GENOMIC DNA]</scope>
    <source>
        <strain evidence="8">Gr01-1014_77</strain>
    </source>
</reference>
<keyword evidence="6" id="KW-0472">Membrane</keyword>
<evidence type="ECO:0000256" key="1">
    <source>
        <dbReference type="ARBA" id="ARBA00005791"/>
    </source>
</evidence>
<keyword evidence="5" id="KW-0676">Redox-active center</keyword>
<keyword evidence="3" id="KW-0560">Oxidoreductase</keyword>
<dbReference type="Gene3D" id="3.40.30.10">
    <property type="entry name" value="Glutaredoxin"/>
    <property type="match status" value="1"/>
</dbReference>
<dbReference type="AlphaFoldDB" id="A0A554JE45"/>
<comment type="caution">
    <text evidence="8">The sequence shown here is derived from an EMBL/GenBank/DDBJ whole genome shotgun (WGS) entry which is preliminary data.</text>
</comment>
<dbReference type="PROSITE" id="PS51352">
    <property type="entry name" value="THIOREDOXIN_2"/>
    <property type="match status" value="1"/>
</dbReference>
<keyword evidence="6" id="KW-0812">Transmembrane</keyword>